<dbReference type="EMBL" id="FOIJ01000009">
    <property type="protein sequence ID" value="SEU20264.1"/>
    <property type="molecule type" value="Genomic_DNA"/>
</dbReference>
<evidence type="ECO:0000313" key="1">
    <source>
        <dbReference type="EMBL" id="SEU20264.1"/>
    </source>
</evidence>
<dbReference type="PROSITE" id="PS51257">
    <property type="entry name" value="PROKAR_LIPOPROTEIN"/>
    <property type="match status" value="1"/>
</dbReference>
<accession>A0A1I0KAX3</accession>
<reference evidence="2" key="1">
    <citation type="submission" date="2016-10" db="EMBL/GenBank/DDBJ databases">
        <authorList>
            <person name="Varghese N."/>
            <person name="Submissions S."/>
        </authorList>
    </citation>
    <scope>NUCLEOTIDE SEQUENCE [LARGE SCALE GENOMIC DNA]</scope>
    <source>
        <strain evidence="2">DSM 16858</strain>
    </source>
</reference>
<organism evidence="1 2">
    <name type="scientific">Stigmatella erecta</name>
    <dbReference type="NCBI Taxonomy" id="83460"/>
    <lineage>
        <taxon>Bacteria</taxon>
        <taxon>Pseudomonadati</taxon>
        <taxon>Myxococcota</taxon>
        <taxon>Myxococcia</taxon>
        <taxon>Myxococcales</taxon>
        <taxon>Cystobacterineae</taxon>
        <taxon>Archangiaceae</taxon>
        <taxon>Stigmatella</taxon>
    </lineage>
</organism>
<gene>
    <name evidence="1" type="ORF">SAMN05443639_109312</name>
</gene>
<name>A0A1I0KAX3_9BACT</name>
<dbReference type="AlphaFoldDB" id="A0A1I0KAX3"/>
<dbReference type="RefSeq" id="WP_093522701.1">
    <property type="nucleotide sequence ID" value="NZ_FOIJ01000009.1"/>
</dbReference>
<sequence length="126" mass="13046">MNRLRALLPLVGCLLLAGCGDDPADGESCEGGGYVCASKAEALECRQGQWRAIPCRGSQGCQESGDTIRCDTSSNLAGDNCGSSAEGRGLCRIDGLAVLECRLGVLVEAQTCRSCSASGEQIICQQ</sequence>
<evidence type="ECO:0000313" key="2">
    <source>
        <dbReference type="Proteomes" id="UP000199181"/>
    </source>
</evidence>
<proteinExistence type="predicted"/>
<dbReference type="Proteomes" id="UP000199181">
    <property type="component" value="Unassembled WGS sequence"/>
</dbReference>
<keyword evidence="2" id="KW-1185">Reference proteome</keyword>
<protein>
    <recommendedName>
        <fullName evidence="3">Lipoprotein</fullName>
    </recommendedName>
</protein>
<evidence type="ECO:0008006" key="3">
    <source>
        <dbReference type="Google" id="ProtNLM"/>
    </source>
</evidence>